<dbReference type="AlphaFoldDB" id="A0AAE0ZE78"/>
<dbReference type="Proteomes" id="UP001283361">
    <property type="component" value="Unassembled WGS sequence"/>
</dbReference>
<protein>
    <submittedName>
        <fullName evidence="1">Uncharacterized protein</fullName>
    </submittedName>
</protein>
<evidence type="ECO:0000313" key="2">
    <source>
        <dbReference type="Proteomes" id="UP001283361"/>
    </source>
</evidence>
<keyword evidence="2" id="KW-1185">Reference proteome</keyword>
<sequence length="212" mass="23111">MGLPPHNAKIMQLDVNTKRGEDTLHSPRCGGGEDGVVWRLLPRAGWLVLLPILLQQGQGMILLQTTCPVPKPSVGDEVGVCANLCTTNSECNSDSWCCPTSCGGHQCTVVKAPCQVGDIMYSHHDLMTTYSPDPDTCGTCWCQNGNRECVDGPDEHGCSVLAIVRKTRGSSSRRVLERSKLVSWRKDAKRFPSLALPSPGSASHIRESHQYR</sequence>
<dbReference type="EMBL" id="JAWDGP010004110">
    <property type="protein sequence ID" value="KAK3767722.1"/>
    <property type="molecule type" value="Genomic_DNA"/>
</dbReference>
<comment type="caution">
    <text evidence="1">The sequence shown here is derived from an EMBL/GenBank/DDBJ whole genome shotgun (WGS) entry which is preliminary data.</text>
</comment>
<evidence type="ECO:0000313" key="1">
    <source>
        <dbReference type="EMBL" id="KAK3767722.1"/>
    </source>
</evidence>
<name>A0AAE0ZE78_9GAST</name>
<reference evidence="1" key="1">
    <citation type="journal article" date="2023" name="G3 (Bethesda)">
        <title>A reference genome for the long-term kleptoplast-retaining sea slug Elysia crispata morphotype clarki.</title>
        <authorList>
            <person name="Eastman K.E."/>
            <person name="Pendleton A.L."/>
            <person name="Shaikh M.A."/>
            <person name="Suttiyut T."/>
            <person name="Ogas R."/>
            <person name="Tomko P."/>
            <person name="Gavelis G."/>
            <person name="Widhalm J.R."/>
            <person name="Wisecaver J.H."/>
        </authorList>
    </citation>
    <scope>NUCLEOTIDE SEQUENCE</scope>
    <source>
        <strain evidence="1">ECLA1</strain>
    </source>
</reference>
<accession>A0AAE0ZE78</accession>
<gene>
    <name evidence="1" type="ORF">RRG08_018403</name>
</gene>
<organism evidence="1 2">
    <name type="scientific">Elysia crispata</name>
    <name type="common">lettuce slug</name>
    <dbReference type="NCBI Taxonomy" id="231223"/>
    <lineage>
        <taxon>Eukaryota</taxon>
        <taxon>Metazoa</taxon>
        <taxon>Spiralia</taxon>
        <taxon>Lophotrochozoa</taxon>
        <taxon>Mollusca</taxon>
        <taxon>Gastropoda</taxon>
        <taxon>Heterobranchia</taxon>
        <taxon>Euthyneura</taxon>
        <taxon>Panpulmonata</taxon>
        <taxon>Sacoglossa</taxon>
        <taxon>Placobranchoidea</taxon>
        <taxon>Plakobranchidae</taxon>
        <taxon>Elysia</taxon>
    </lineage>
</organism>
<proteinExistence type="predicted"/>